<reference evidence="1 3" key="2">
    <citation type="journal article" date="2014" name="BMC Genomics">
        <title>An improved genome release (version Mt4.0) for the model legume Medicago truncatula.</title>
        <authorList>
            <person name="Tang H."/>
            <person name="Krishnakumar V."/>
            <person name="Bidwell S."/>
            <person name="Rosen B."/>
            <person name="Chan A."/>
            <person name="Zhou S."/>
            <person name="Gentzbittel L."/>
            <person name="Childs K.L."/>
            <person name="Yandell M."/>
            <person name="Gundlach H."/>
            <person name="Mayer K.F."/>
            <person name="Schwartz D.C."/>
            <person name="Town C.D."/>
        </authorList>
    </citation>
    <scope>GENOME REANNOTATION</scope>
    <source>
        <strain evidence="1">A17</strain>
        <strain evidence="2 3">cv. Jemalong A17</strain>
    </source>
</reference>
<dbReference type="EnsemblPlants" id="KEH20314">
    <property type="protein sequence ID" value="KEH20314"/>
    <property type="gene ID" value="MTR_8g071210"/>
</dbReference>
<reference evidence="2" key="3">
    <citation type="submission" date="2015-04" db="UniProtKB">
        <authorList>
            <consortium name="EnsemblPlants"/>
        </authorList>
    </citation>
    <scope>IDENTIFICATION</scope>
    <source>
        <strain evidence="2">cv. Jemalong A17</strain>
    </source>
</reference>
<name>A0A072TS22_MEDTR</name>
<proteinExistence type="predicted"/>
<evidence type="ECO:0000313" key="2">
    <source>
        <dbReference type="EnsemblPlants" id="KEH20314"/>
    </source>
</evidence>
<sequence>MNAAVVLIESESEEAFHFSISKHGSNIQSQTNHFFLNVIIGLSGKNLVSENGEREMKISVERDFGEKFEYEDTERVESENSEQHRRREKEKFEVVVFIL</sequence>
<dbReference type="Proteomes" id="UP000002051">
    <property type="component" value="Chromosome 8"/>
</dbReference>
<dbReference type="EMBL" id="CM001224">
    <property type="protein sequence ID" value="KEH20314.1"/>
    <property type="molecule type" value="Genomic_DNA"/>
</dbReference>
<evidence type="ECO:0000313" key="3">
    <source>
        <dbReference type="Proteomes" id="UP000002051"/>
    </source>
</evidence>
<dbReference type="HOGENOM" id="CLU_2324010_0_0_1"/>
<protein>
    <submittedName>
        <fullName evidence="1 2">Uncharacterized protein</fullName>
    </submittedName>
</protein>
<dbReference type="AlphaFoldDB" id="A0A072TS22"/>
<accession>A0A072TS22</accession>
<organism evidence="1 3">
    <name type="scientific">Medicago truncatula</name>
    <name type="common">Barrel medic</name>
    <name type="synonym">Medicago tribuloides</name>
    <dbReference type="NCBI Taxonomy" id="3880"/>
    <lineage>
        <taxon>Eukaryota</taxon>
        <taxon>Viridiplantae</taxon>
        <taxon>Streptophyta</taxon>
        <taxon>Embryophyta</taxon>
        <taxon>Tracheophyta</taxon>
        <taxon>Spermatophyta</taxon>
        <taxon>Magnoliopsida</taxon>
        <taxon>eudicotyledons</taxon>
        <taxon>Gunneridae</taxon>
        <taxon>Pentapetalae</taxon>
        <taxon>rosids</taxon>
        <taxon>fabids</taxon>
        <taxon>Fabales</taxon>
        <taxon>Fabaceae</taxon>
        <taxon>Papilionoideae</taxon>
        <taxon>50 kb inversion clade</taxon>
        <taxon>NPAAA clade</taxon>
        <taxon>Hologalegina</taxon>
        <taxon>IRL clade</taxon>
        <taxon>Trifolieae</taxon>
        <taxon>Medicago</taxon>
    </lineage>
</organism>
<evidence type="ECO:0000313" key="1">
    <source>
        <dbReference type="EMBL" id="KEH20314.1"/>
    </source>
</evidence>
<gene>
    <name evidence="1" type="ordered locus">MTR_8g071210</name>
</gene>
<reference evidence="1 3" key="1">
    <citation type="journal article" date="2011" name="Nature">
        <title>The Medicago genome provides insight into the evolution of rhizobial symbioses.</title>
        <authorList>
            <person name="Young N.D."/>
            <person name="Debelle F."/>
            <person name="Oldroyd G.E."/>
            <person name="Geurts R."/>
            <person name="Cannon S.B."/>
            <person name="Udvardi M.K."/>
            <person name="Benedito V.A."/>
            <person name="Mayer K.F."/>
            <person name="Gouzy J."/>
            <person name="Schoof H."/>
            <person name="Van de Peer Y."/>
            <person name="Proost S."/>
            <person name="Cook D.R."/>
            <person name="Meyers B.C."/>
            <person name="Spannagl M."/>
            <person name="Cheung F."/>
            <person name="De Mita S."/>
            <person name="Krishnakumar V."/>
            <person name="Gundlach H."/>
            <person name="Zhou S."/>
            <person name="Mudge J."/>
            <person name="Bharti A.K."/>
            <person name="Murray J.D."/>
            <person name="Naoumkina M.A."/>
            <person name="Rosen B."/>
            <person name="Silverstein K.A."/>
            <person name="Tang H."/>
            <person name="Rombauts S."/>
            <person name="Zhao P.X."/>
            <person name="Zhou P."/>
            <person name="Barbe V."/>
            <person name="Bardou P."/>
            <person name="Bechner M."/>
            <person name="Bellec A."/>
            <person name="Berger A."/>
            <person name="Berges H."/>
            <person name="Bidwell S."/>
            <person name="Bisseling T."/>
            <person name="Choisne N."/>
            <person name="Couloux A."/>
            <person name="Denny R."/>
            <person name="Deshpande S."/>
            <person name="Dai X."/>
            <person name="Doyle J.J."/>
            <person name="Dudez A.M."/>
            <person name="Farmer A.D."/>
            <person name="Fouteau S."/>
            <person name="Franken C."/>
            <person name="Gibelin C."/>
            <person name="Gish J."/>
            <person name="Goldstein S."/>
            <person name="Gonzalez A.J."/>
            <person name="Green P.J."/>
            <person name="Hallab A."/>
            <person name="Hartog M."/>
            <person name="Hua A."/>
            <person name="Humphray S.J."/>
            <person name="Jeong D.H."/>
            <person name="Jing Y."/>
            <person name="Jocker A."/>
            <person name="Kenton S.M."/>
            <person name="Kim D.J."/>
            <person name="Klee K."/>
            <person name="Lai H."/>
            <person name="Lang C."/>
            <person name="Lin S."/>
            <person name="Macmil S.L."/>
            <person name="Magdelenat G."/>
            <person name="Matthews L."/>
            <person name="McCorrison J."/>
            <person name="Monaghan E.L."/>
            <person name="Mun J.H."/>
            <person name="Najar F.Z."/>
            <person name="Nicholson C."/>
            <person name="Noirot C."/>
            <person name="O'Bleness M."/>
            <person name="Paule C.R."/>
            <person name="Poulain J."/>
            <person name="Prion F."/>
            <person name="Qin B."/>
            <person name="Qu C."/>
            <person name="Retzel E.F."/>
            <person name="Riddle C."/>
            <person name="Sallet E."/>
            <person name="Samain S."/>
            <person name="Samson N."/>
            <person name="Sanders I."/>
            <person name="Saurat O."/>
            <person name="Scarpelli C."/>
            <person name="Schiex T."/>
            <person name="Segurens B."/>
            <person name="Severin A.J."/>
            <person name="Sherrier D.J."/>
            <person name="Shi R."/>
            <person name="Sims S."/>
            <person name="Singer S.R."/>
            <person name="Sinharoy S."/>
            <person name="Sterck L."/>
            <person name="Viollet A."/>
            <person name="Wang B.B."/>
            <person name="Wang K."/>
            <person name="Wang M."/>
            <person name="Wang X."/>
            <person name="Warfsmann J."/>
            <person name="Weissenbach J."/>
            <person name="White D.D."/>
            <person name="White J.D."/>
            <person name="Wiley G.B."/>
            <person name="Wincker P."/>
            <person name="Xing Y."/>
            <person name="Yang L."/>
            <person name="Yao Z."/>
            <person name="Ying F."/>
            <person name="Zhai J."/>
            <person name="Zhou L."/>
            <person name="Zuber A."/>
            <person name="Denarie J."/>
            <person name="Dixon R.A."/>
            <person name="May G.D."/>
            <person name="Schwartz D.C."/>
            <person name="Rogers J."/>
            <person name="Quetier F."/>
            <person name="Town C.D."/>
            <person name="Roe B.A."/>
        </authorList>
    </citation>
    <scope>NUCLEOTIDE SEQUENCE [LARGE SCALE GENOMIC DNA]</scope>
    <source>
        <strain evidence="1">A17</strain>
        <strain evidence="2 3">cv. Jemalong A17</strain>
    </source>
</reference>
<keyword evidence="3" id="KW-1185">Reference proteome</keyword>